<sequence>MTTMMNNLLQQCLTMIPHEVASPPLDRALLGRDVVLRASAMWLDLLANDHNDNTTAECRELKKAIYELVEKGQMDRFLRRGKRAFHKGPIWHYEEPQEEECYTEVVATITRWYVEDVLYTMWKWVITAKHRNPVIVPIMAFDSRDDHSFSFPHDDPMAVELKVASTLVRRILNGTESSTDIIT</sequence>
<reference evidence="1" key="1">
    <citation type="submission" date="2022-04" db="EMBL/GenBank/DDBJ databases">
        <title>Carnegiea gigantea Genome sequencing and assembly v2.</title>
        <authorList>
            <person name="Copetti D."/>
            <person name="Sanderson M.J."/>
            <person name="Burquez A."/>
            <person name="Wojciechowski M.F."/>
        </authorList>
    </citation>
    <scope>NUCLEOTIDE SEQUENCE</scope>
    <source>
        <strain evidence="1">SGP5-SGP5p</strain>
        <tissue evidence="1">Aerial part</tissue>
    </source>
</reference>
<protein>
    <submittedName>
        <fullName evidence="1">Uncharacterized protein</fullName>
    </submittedName>
</protein>
<evidence type="ECO:0000313" key="1">
    <source>
        <dbReference type="EMBL" id="KAJ8434786.1"/>
    </source>
</evidence>
<organism evidence="1 2">
    <name type="scientific">Carnegiea gigantea</name>
    <dbReference type="NCBI Taxonomy" id="171969"/>
    <lineage>
        <taxon>Eukaryota</taxon>
        <taxon>Viridiplantae</taxon>
        <taxon>Streptophyta</taxon>
        <taxon>Embryophyta</taxon>
        <taxon>Tracheophyta</taxon>
        <taxon>Spermatophyta</taxon>
        <taxon>Magnoliopsida</taxon>
        <taxon>eudicotyledons</taxon>
        <taxon>Gunneridae</taxon>
        <taxon>Pentapetalae</taxon>
        <taxon>Caryophyllales</taxon>
        <taxon>Cactineae</taxon>
        <taxon>Cactaceae</taxon>
        <taxon>Cactoideae</taxon>
        <taxon>Echinocereeae</taxon>
        <taxon>Carnegiea</taxon>
    </lineage>
</organism>
<dbReference type="Proteomes" id="UP001153076">
    <property type="component" value="Unassembled WGS sequence"/>
</dbReference>
<dbReference type="OrthoDB" id="1752268at2759"/>
<evidence type="ECO:0000313" key="2">
    <source>
        <dbReference type="Proteomes" id="UP001153076"/>
    </source>
</evidence>
<keyword evidence="2" id="KW-1185">Reference proteome</keyword>
<accession>A0A9Q1K0D7</accession>
<proteinExistence type="predicted"/>
<gene>
    <name evidence="1" type="ORF">Cgig2_033736</name>
</gene>
<comment type="caution">
    <text evidence="1">The sequence shown here is derived from an EMBL/GenBank/DDBJ whole genome shotgun (WGS) entry which is preliminary data.</text>
</comment>
<dbReference type="EMBL" id="JAKOGI010000450">
    <property type="protein sequence ID" value="KAJ8434786.1"/>
    <property type="molecule type" value="Genomic_DNA"/>
</dbReference>
<name>A0A9Q1K0D7_9CARY</name>
<dbReference type="AlphaFoldDB" id="A0A9Q1K0D7"/>